<comment type="subunit">
    <text evidence="3">Homotetramer.</text>
</comment>
<keyword evidence="10 13" id="KW-0520">NAD</keyword>
<evidence type="ECO:0000256" key="6">
    <source>
        <dbReference type="ARBA" id="ARBA00022553"/>
    </source>
</evidence>
<feature type="domain" description="D-3-phosphoglycerate dehydrogenase ASB" evidence="16">
    <location>
        <begin position="347"/>
        <end position="463"/>
    </location>
</feature>
<dbReference type="InterPro" id="IPR036291">
    <property type="entry name" value="NAD(P)-bd_dom_sf"/>
</dbReference>
<evidence type="ECO:0000313" key="18">
    <source>
        <dbReference type="Proteomes" id="UP001642483"/>
    </source>
</evidence>
<evidence type="ECO:0000259" key="16">
    <source>
        <dbReference type="Pfam" id="PF19304"/>
    </source>
</evidence>
<evidence type="ECO:0000256" key="2">
    <source>
        <dbReference type="ARBA" id="ARBA00005854"/>
    </source>
</evidence>
<protein>
    <recommendedName>
        <fullName evidence="5 13">D-3-phosphoglycerate dehydrogenase</fullName>
        <ecNumber evidence="4 13">1.1.1.95</ecNumber>
    </recommendedName>
</protein>
<dbReference type="InterPro" id="IPR006236">
    <property type="entry name" value="PGDH"/>
</dbReference>
<keyword evidence="8" id="KW-0007">Acetylation</keyword>
<dbReference type="SUPFAM" id="SSF52283">
    <property type="entry name" value="Formate/glycerate dehydrogenase catalytic domain-like"/>
    <property type="match status" value="1"/>
</dbReference>
<evidence type="ECO:0000259" key="14">
    <source>
        <dbReference type="Pfam" id="PF00389"/>
    </source>
</evidence>
<dbReference type="Pfam" id="PF00389">
    <property type="entry name" value="2-Hacid_dh"/>
    <property type="match status" value="1"/>
</dbReference>
<dbReference type="PROSITE" id="PS00065">
    <property type="entry name" value="D_2_HYDROXYACID_DH_1"/>
    <property type="match status" value="1"/>
</dbReference>
<dbReference type="Pfam" id="PF19304">
    <property type="entry name" value="PGDH_inter"/>
    <property type="match status" value="1"/>
</dbReference>
<dbReference type="SUPFAM" id="SSF143548">
    <property type="entry name" value="Serine metabolism enzymes domain"/>
    <property type="match status" value="1"/>
</dbReference>
<dbReference type="InterPro" id="IPR029752">
    <property type="entry name" value="D-isomer_DH_CS1"/>
</dbReference>
<evidence type="ECO:0000256" key="1">
    <source>
        <dbReference type="ARBA" id="ARBA00005216"/>
    </source>
</evidence>
<name>A0ABP0GUP0_CLALP</name>
<comment type="caution">
    <text evidence="17">The sequence shown here is derived from an EMBL/GenBank/DDBJ whole genome shotgun (WGS) entry which is preliminary data.</text>
</comment>
<accession>A0ABP0GUP0</accession>
<evidence type="ECO:0000256" key="9">
    <source>
        <dbReference type="ARBA" id="ARBA00023002"/>
    </source>
</evidence>
<evidence type="ECO:0000256" key="12">
    <source>
        <dbReference type="ARBA" id="ARBA00048731"/>
    </source>
</evidence>
<evidence type="ECO:0000259" key="15">
    <source>
        <dbReference type="Pfam" id="PF02826"/>
    </source>
</evidence>
<dbReference type="PROSITE" id="PS00671">
    <property type="entry name" value="D_2_HYDROXYACID_DH_3"/>
    <property type="match status" value="1"/>
</dbReference>
<keyword evidence="18" id="KW-1185">Reference proteome</keyword>
<comment type="catalytic activity">
    <reaction evidence="12 13">
        <text>(2R)-3-phosphoglycerate + NAD(+) = 3-phosphooxypyruvate + NADH + H(+)</text>
        <dbReference type="Rhea" id="RHEA:12641"/>
        <dbReference type="ChEBI" id="CHEBI:15378"/>
        <dbReference type="ChEBI" id="CHEBI:18110"/>
        <dbReference type="ChEBI" id="CHEBI:57540"/>
        <dbReference type="ChEBI" id="CHEBI:57945"/>
        <dbReference type="ChEBI" id="CHEBI:58272"/>
        <dbReference type="EC" id="1.1.1.95"/>
    </reaction>
</comment>
<keyword evidence="7 13" id="KW-0028">Amino-acid biosynthesis</keyword>
<dbReference type="InterPro" id="IPR006139">
    <property type="entry name" value="D-isomer_2_OHA_DH_cat_dom"/>
</dbReference>
<evidence type="ECO:0000256" key="4">
    <source>
        <dbReference type="ARBA" id="ARBA00013143"/>
    </source>
</evidence>
<keyword evidence="9 13" id="KW-0560">Oxidoreductase</keyword>
<dbReference type="Gene3D" id="3.40.50.720">
    <property type="entry name" value="NAD(P)-binding Rossmann-like Domain"/>
    <property type="match status" value="2"/>
</dbReference>
<evidence type="ECO:0000256" key="13">
    <source>
        <dbReference type="RuleBase" id="RU363003"/>
    </source>
</evidence>
<evidence type="ECO:0000313" key="17">
    <source>
        <dbReference type="EMBL" id="CAK8695450.1"/>
    </source>
</evidence>
<evidence type="ECO:0000256" key="11">
    <source>
        <dbReference type="ARBA" id="ARBA00023299"/>
    </source>
</evidence>
<organism evidence="17 18">
    <name type="scientific">Clavelina lepadiformis</name>
    <name type="common">Light-bulb sea squirt</name>
    <name type="synonym">Ascidia lepadiformis</name>
    <dbReference type="NCBI Taxonomy" id="159417"/>
    <lineage>
        <taxon>Eukaryota</taxon>
        <taxon>Metazoa</taxon>
        <taxon>Chordata</taxon>
        <taxon>Tunicata</taxon>
        <taxon>Ascidiacea</taxon>
        <taxon>Aplousobranchia</taxon>
        <taxon>Clavelinidae</taxon>
        <taxon>Clavelina</taxon>
    </lineage>
</organism>
<evidence type="ECO:0000256" key="7">
    <source>
        <dbReference type="ARBA" id="ARBA00022605"/>
    </source>
</evidence>
<evidence type="ECO:0000256" key="3">
    <source>
        <dbReference type="ARBA" id="ARBA00011881"/>
    </source>
</evidence>
<dbReference type="CDD" id="cd12173">
    <property type="entry name" value="PGDH_4"/>
    <property type="match status" value="1"/>
</dbReference>
<dbReference type="Pfam" id="PF02826">
    <property type="entry name" value="2-Hacid_dh_C"/>
    <property type="match status" value="1"/>
</dbReference>
<dbReference type="InterPro" id="IPR029009">
    <property type="entry name" value="ASB_dom_sf"/>
</dbReference>
<dbReference type="PANTHER" id="PTHR42938:SF22">
    <property type="entry name" value="D-3-PHOSPHOGLYCERATE DEHYDROGENASE"/>
    <property type="match status" value="1"/>
</dbReference>
<dbReference type="PANTHER" id="PTHR42938">
    <property type="entry name" value="FORMATE DEHYDROGENASE 1"/>
    <property type="match status" value="1"/>
</dbReference>
<feature type="domain" description="D-isomer specific 2-hydroxyacid dehydrogenase catalytic" evidence="14">
    <location>
        <begin position="28"/>
        <end position="330"/>
    </location>
</feature>
<dbReference type="InterPro" id="IPR029753">
    <property type="entry name" value="D-isomer_DH_CS"/>
</dbReference>
<gene>
    <name evidence="17" type="ORF">CVLEPA_LOCUS28723</name>
</gene>
<dbReference type="InterPro" id="IPR006140">
    <property type="entry name" value="D-isomer_DH_NAD-bd"/>
</dbReference>
<dbReference type="InterPro" id="IPR045626">
    <property type="entry name" value="PGDH_ASB_dom"/>
</dbReference>
<keyword evidence="6" id="KW-0597">Phosphoprotein</keyword>
<evidence type="ECO:0000256" key="8">
    <source>
        <dbReference type="ARBA" id="ARBA00022990"/>
    </source>
</evidence>
<evidence type="ECO:0000256" key="10">
    <source>
        <dbReference type="ARBA" id="ARBA00023027"/>
    </source>
</evidence>
<dbReference type="Proteomes" id="UP001642483">
    <property type="component" value="Unassembled WGS sequence"/>
</dbReference>
<reference evidence="17 18" key="1">
    <citation type="submission" date="2024-02" db="EMBL/GenBank/DDBJ databases">
        <authorList>
            <person name="Daric V."/>
            <person name="Darras S."/>
        </authorList>
    </citation>
    <scope>NUCLEOTIDE SEQUENCE [LARGE SCALE GENOMIC DNA]</scope>
</reference>
<evidence type="ECO:0000256" key="5">
    <source>
        <dbReference type="ARBA" id="ARBA00021582"/>
    </source>
</evidence>
<dbReference type="SUPFAM" id="SSF51735">
    <property type="entry name" value="NAD(P)-binding Rossmann-fold domains"/>
    <property type="match status" value="1"/>
</dbReference>
<dbReference type="NCBIfam" id="TIGR01327">
    <property type="entry name" value="PGDH"/>
    <property type="match status" value="1"/>
</dbReference>
<feature type="domain" description="D-isomer specific 2-hydroxyacid dehydrogenase NAD-binding" evidence="15">
    <location>
        <begin position="132"/>
        <end position="305"/>
    </location>
</feature>
<dbReference type="EC" id="1.1.1.95" evidence="4 13"/>
<comment type="similarity">
    <text evidence="2 13">Belongs to the D-isomer specific 2-hydroxyacid dehydrogenase family.</text>
</comment>
<keyword evidence="11 13" id="KW-0718">Serine biosynthesis</keyword>
<sequence length="540" mass="57201">MVLRSLCSKLTVCSQINIHKMVVKISKVLLLDNVDPSAKTILEENGIAATLSKEKFTTPELIKELQAYDGVVVRSATKMTAEIIENCPNLKIIGRAGVGVDNVDIKSATKNGVVVMNTPGGNTLSAAEHTCTLICCLSRNVPAADASMKAGKWDRKAFMGHELYGKTLGIIGLGRIGREAGIRMQSFGMKTIGFDPLVSKEEAAKYNIEWMQTDEIWPEADYITVHTPLIPQTKGLLNDASFAKCKKGVRVINCARGGIIDEDALLRALQSGQCGGAGLDVYVEEPATNMPLVQHPKVVACPHLGASTKEGQARCGKEVAEQFVNVAKGTDFFGVLNAPALTHANGIEDWITLATQLGKVAKSFFKVNAIQCNIASNGNLLTRSGRCLEAAFSAGYIQSDYSSVNLINAAALANNAGVNISTSNSKEKLFNFANSCSIEIKAETKAVSLTGAVVNGKPVLVAIDNRPFSFPLPMSGSFLIFQSSDIASAIGMVTNAGASLASLACTTGDGDKWVAVTTVAALSEDVLSRIGIPNIIAVNF</sequence>
<dbReference type="Gene3D" id="3.30.1330.90">
    <property type="entry name" value="D-3-phosphoglycerate dehydrogenase, domain 3"/>
    <property type="match status" value="1"/>
</dbReference>
<proteinExistence type="inferred from homology"/>
<comment type="pathway">
    <text evidence="1 13">Amino-acid biosynthesis; L-serine biosynthesis; L-serine from 3-phospho-D-glycerate: step 1/3.</text>
</comment>
<dbReference type="EMBL" id="CAWYQH010000152">
    <property type="protein sequence ID" value="CAK8695450.1"/>
    <property type="molecule type" value="Genomic_DNA"/>
</dbReference>